<name>A0A5B9QDX2_9BACT</name>
<evidence type="ECO:0000313" key="2">
    <source>
        <dbReference type="Proteomes" id="UP000323917"/>
    </source>
</evidence>
<keyword evidence="2" id="KW-1185">Reference proteome</keyword>
<reference evidence="1 2" key="1">
    <citation type="submission" date="2019-08" db="EMBL/GenBank/DDBJ databases">
        <title>Deep-cultivation of Planctomycetes and their phenomic and genomic characterization uncovers novel biology.</title>
        <authorList>
            <person name="Wiegand S."/>
            <person name="Jogler M."/>
            <person name="Boedeker C."/>
            <person name="Pinto D."/>
            <person name="Vollmers J."/>
            <person name="Rivas-Marin E."/>
            <person name="Kohn T."/>
            <person name="Peeters S.H."/>
            <person name="Heuer A."/>
            <person name="Rast P."/>
            <person name="Oberbeckmann S."/>
            <person name="Bunk B."/>
            <person name="Jeske O."/>
            <person name="Meyerdierks A."/>
            <person name="Storesund J.E."/>
            <person name="Kallscheuer N."/>
            <person name="Luecker S."/>
            <person name="Lage O.M."/>
            <person name="Pohl T."/>
            <person name="Merkel B.J."/>
            <person name="Hornburger P."/>
            <person name="Mueller R.-W."/>
            <person name="Bruemmer F."/>
            <person name="Labrenz M."/>
            <person name="Spormann A.M."/>
            <person name="Op den Camp H."/>
            <person name="Overmann J."/>
            <person name="Amann R."/>
            <person name="Jetten M.S.M."/>
            <person name="Mascher T."/>
            <person name="Medema M.H."/>
            <person name="Devos D.P."/>
            <person name="Kaster A.-K."/>
            <person name="Ovreas L."/>
            <person name="Rohde M."/>
            <person name="Galperin M.Y."/>
            <person name="Jogler C."/>
        </authorList>
    </citation>
    <scope>NUCLEOTIDE SEQUENCE [LARGE SCALE GENOMIC DNA]</scope>
    <source>
        <strain evidence="1 2">Pr1d</strain>
    </source>
</reference>
<accession>A0A5B9QDX2</accession>
<dbReference type="KEGG" id="bgok:Pr1d_31360"/>
<dbReference type="EMBL" id="CP042913">
    <property type="protein sequence ID" value="QEG35830.1"/>
    <property type="molecule type" value="Genomic_DNA"/>
</dbReference>
<organism evidence="1 2">
    <name type="scientific">Bythopirellula goksoeyrii</name>
    <dbReference type="NCBI Taxonomy" id="1400387"/>
    <lineage>
        <taxon>Bacteria</taxon>
        <taxon>Pseudomonadati</taxon>
        <taxon>Planctomycetota</taxon>
        <taxon>Planctomycetia</taxon>
        <taxon>Pirellulales</taxon>
        <taxon>Lacipirellulaceae</taxon>
        <taxon>Bythopirellula</taxon>
    </lineage>
</organism>
<evidence type="ECO:0000313" key="1">
    <source>
        <dbReference type="EMBL" id="QEG35830.1"/>
    </source>
</evidence>
<sequence>MKQTSAHKQKFSPRNAMILTTYEELENFVRAFAEGHLNLVILVGARGLAKSRIVQKTLAGDTCWIEGNASPFRIYVELYNHRDQFIVIDDVDSLHADKNGVRLLKNLCQTEPEKKVSWHTAAKGLEKEGIPREFITSSRVVIISNDWKSTNRNTAAVEDRGQVLVFQPTAIEVHLKVGEWFDDLELYSWIGERLDQIASPSMRLYYRARELKNAGLDWKRVIPESIGNQRTRLTLELLVDETYPTQEARAKSFTLQGGGCRATYFNYAKRLKSVLS</sequence>
<protein>
    <submittedName>
        <fullName evidence="1">Uncharacterized protein</fullName>
    </submittedName>
</protein>
<dbReference type="Proteomes" id="UP000323917">
    <property type="component" value="Chromosome"/>
</dbReference>
<dbReference type="AlphaFoldDB" id="A0A5B9QDX2"/>
<gene>
    <name evidence="1" type="ORF">Pr1d_31360</name>
</gene>
<proteinExistence type="predicted"/>